<feature type="region of interest" description="Disordered" evidence="7">
    <location>
        <begin position="405"/>
        <end position="425"/>
    </location>
</feature>
<dbReference type="RefSeq" id="XP_020085885.1">
    <property type="nucleotide sequence ID" value="XM_020230296.1"/>
</dbReference>
<dbReference type="FunFam" id="3.40.50.300:FF:002310">
    <property type="entry name" value="Origin of replication complex subunit 5"/>
    <property type="match status" value="1"/>
</dbReference>
<comment type="similarity">
    <text evidence="2">Belongs to the ORC5 family.</text>
</comment>
<dbReference type="GeneID" id="109708515"/>
<dbReference type="Pfam" id="PF21639">
    <property type="entry name" value="ORC5_lid"/>
    <property type="match status" value="1"/>
</dbReference>
<dbReference type="Gramene" id="Aco002284.1.mrna1">
    <property type="protein sequence ID" value="Aco002284.1.mrna1"/>
    <property type="gene ID" value="Aco002284.1.path1"/>
</dbReference>
<keyword evidence="3" id="KW-0235">DNA replication</keyword>
<evidence type="ECO:0000259" key="8">
    <source>
        <dbReference type="Pfam" id="PF13191"/>
    </source>
</evidence>
<dbReference type="InterPro" id="IPR048866">
    <property type="entry name" value="ORC5_lid"/>
</dbReference>
<dbReference type="AlphaFoldDB" id="A0A6P5EXK3"/>
<protein>
    <submittedName>
        <fullName evidence="12">Origin of replication complex subunit 1</fullName>
    </submittedName>
</protein>
<reference evidence="12" key="2">
    <citation type="submission" date="2025-08" db="UniProtKB">
        <authorList>
            <consortium name="RefSeq"/>
        </authorList>
    </citation>
    <scope>IDENTIFICATION</scope>
    <source>
        <tissue evidence="12">Leaf</tissue>
    </source>
</reference>
<dbReference type="GO" id="GO:0005664">
    <property type="term" value="C:nuclear origin of replication recognition complex"/>
    <property type="evidence" value="ECO:0007669"/>
    <property type="project" value="TreeGrafter"/>
</dbReference>
<dbReference type="Pfam" id="PF14630">
    <property type="entry name" value="ORC5_C"/>
    <property type="match status" value="1"/>
</dbReference>
<feature type="compositionally biased region" description="Pro residues" evidence="7">
    <location>
        <begin position="34"/>
        <end position="44"/>
    </location>
</feature>
<dbReference type="PANTHER" id="PTHR12705:SF0">
    <property type="entry name" value="ORIGIN RECOGNITION COMPLEX SUBUNIT 5"/>
    <property type="match status" value="1"/>
</dbReference>
<proteinExistence type="inferred from homology"/>
<keyword evidence="6" id="KW-0539">Nucleus</keyword>
<evidence type="ECO:0000256" key="1">
    <source>
        <dbReference type="ARBA" id="ARBA00004123"/>
    </source>
</evidence>
<evidence type="ECO:0000259" key="10">
    <source>
        <dbReference type="Pfam" id="PF21639"/>
    </source>
</evidence>
<evidence type="ECO:0000256" key="6">
    <source>
        <dbReference type="ARBA" id="ARBA00023242"/>
    </source>
</evidence>
<evidence type="ECO:0000256" key="3">
    <source>
        <dbReference type="ARBA" id="ARBA00022705"/>
    </source>
</evidence>
<dbReference type="PANTHER" id="PTHR12705">
    <property type="entry name" value="ORIGIN RECOGNITION COMPLEX SUBUNIT 5"/>
    <property type="match status" value="1"/>
</dbReference>
<dbReference type="Proteomes" id="UP000515123">
    <property type="component" value="Linkage group 4"/>
</dbReference>
<keyword evidence="4" id="KW-0547">Nucleotide-binding</keyword>
<dbReference type="InterPro" id="IPR041664">
    <property type="entry name" value="AAA_16"/>
</dbReference>
<name>A0A6P5EXK3_ANACO</name>
<dbReference type="InterPro" id="IPR020796">
    <property type="entry name" value="ORC5"/>
</dbReference>
<dbReference type="SUPFAM" id="SSF52540">
    <property type="entry name" value="P-loop containing nucleoside triphosphate hydrolases"/>
    <property type="match status" value="1"/>
</dbReference>
<dbReference type="GO" id="GO:0009744">
    <property type="term" value="P:response to sucrose"/>
    <property type="evidence" value="ECO:0007669"/>
    <property type="project" value="EnsemblPlants"/>
</dbReference>
<dbReference type="Pfam" id="PF13191">
    <property type="entry name" value="AAA_16"/>
    <property type="match status" value="1"/>
</dbReference>
<evidence type="ECO:0000256" key="7">
    <source>
        <dbReference type="SAM" id="MobiDB-lite"/>
    </source>
</evidence>
<dbReference type="GO" id="GO:0003688">
    <property type="term" value="F:DNA replication origin binding"/>
    <property type="evidence" value="ECO:0007669"/>
    <property type="project" value="TreeGrafter"/>
</dbReference>
<evidence type="ECO:0000313" key="11">
    <source>
        <dbReference type="Proteomes" id="UP000515123"/>
    </source>
</evidence>
<sequence>MANEETKTLDSTPRRTTRSSSSSLSLSSPQKPSLNPPNPPPPSLPTDLLFSAQPITLDQLLSNLPGRNPQILEVLRLIGPLNSPTQPILLYGGVSTGKTSTILQVFRYLNRPFVYASCRSCYNPRILFESVLNQLLRHRRSRSSGFASSKRCERASEFVDLLRDALLRVLNELKERRGGKGGNGEMVYVIFDNVELIRSWDKSSLILCLLFRLFDILKIPELGLIYISSSTPDAYYSMTGSIGPNAVHFPEYTLNDLHGIFMRNQENPKLYSSFLSVVLKPFSRVTKRVDELATAFESLFRKYCEPLTDLKLFPDERMKRRLFDYIQPHLTASLNETFDVPVRSSSESAKDGDYTKKGSIRKTVGGNDSLAELDFHMSVSAKYLLLSAFLASRNPATLDAALFDSTGGSSSRKRKRKSSQASIDQNDHKAEEILIKGPGTFPLERLLAIFQCITSLSEEALEEEQLQEGKGIENATVGLMSDVLLQLSTLCNANFLCKSGSCPLDGSRRYRSTIDEDFALKVARSINFPLSKYIYRR</sequence>
<feature type="region of interest" description="Disordered" evidence="7">
    <location>
        <begin position="1"/>
        <end position="47"/>
    </location>
</feature>
<feature type="domain" description="ORC5 lid" evidence="10">
    <location>
        <begin position="271"/>
        <end position="323"/>
    </location>
</feature>
<dbReference type="OrthoDB" id="365981at2759"/>
<dbReference type="GO" id="GO:0006270">
    <property type="term" value="P:DNA replication initiation"/>
    <property type="evidence" value="ECO:0007669"/>
    <property type="project" value="TreeGrafter"/>
</dbReference>
<evidence type="ECO:0000259" key="9">
    <source>
        <dbReference type="Pfam" id="PF14630"/>
    </source>
</evidence>
<keyword evidence="5" id="KW-0067">ATP-binding</keyword>
<evidence type="ECO:0000313" key="12">
    <source>
        <dbReference type="RefSeq" id="XP_020085885.1"/>
    </source>
</evidence>
<feature type="domain" description="Orc1-like AAA ATPase" evidence="8">
    <location>
        <begin position="64"/>
        <end position="211"/>
    </location>
</feature>
<dbReference type="InterPro" id="IPR047088">
    <property type="entry name" value="ORC5_C"/>
</dbReference>
<accession>A0A6P5EXK3</accession>
<reference evidence="11" key="1">
    <citation type="journal article" date="2015" name="Nat. Genet.">
        <title>The pineapple genome and the evolution of CAM photosynthesis.</title>
        <authorList>
            <person name="Ming R."/>
            <person name="VanBuren R."/>
            <person name="Wai C.M."/>
            <person name="Tang H."/>
            <person name="Schatz M.C."/>
            <person name="Bowers J.E."/>
            <person name="Lyons E."/>
            <person name="Wang M.L."/>
            <person name="Chen J."/>
            <person name="Biggers E."/>
            <person name="Zhang J."/>
            <person name="Huang L."/>
            <person name="Zhang L."/>
            <person name="Miao W."/>
            <person name="Zhang J."/>
            <person name="Ye Z."/>
            <person name="Miao C."/>
            <person name="Lin Z."/>
            <person name="Wang H."/>
            <person name="Zhou H."/>
            <person name="Yim W.C."/>
            <person name="Priest H.D."/>
            <person name="Zheng C."/>
            <person name="Woodhouse M."/>
            <person name="Edger P.P."/>
            <person name="Guyot R."/>
            <person name="Guo H.B."/>
            <person name="Guo H."/>
            <person name="Zheng G."/>
            <person name="Singh R."/>
            <person name="Sharma A."/>
            <person name="Min X."/>
            <person name="Zheng Y."/>
            <person name="Lee H."/>
            <person name="Gurtowski J."/>
            <person name="Sedlazeck F.J."/>
            <person name="Harkess A."/>
            <person name="McKain M.R."/>
            <person name="Liao Z."/>
            <person name="Fang J."/>
            <person name="Liu J."/>
            <person name="Zhang X."/>
            <person name="Zhang Q."/>
            <person name="Hu W."/>
            <person name="Qin Y."/>
            <person name="Wang K."/>
            <person name="Chen L.Y."/>
            <person name="Shirley N."/>
            <person name="Lin Y.R."/>
            <person name="Liu L.Y."/>
            <person name="Hernandez A.G."/>
            <person name="Wright C.L."/>
            <person name="Bulone V."/>
            <person name="Tuskan G.A."/>
            <person name="Heath K."/>
            <person name="Zee F."/>
            <person name="Moore P.H."/>
            <person name="Sunkar R."/>
            <person name="Leebens-Mack J.H."/>
            <person name="Mockler T."/>
            <person name="Bennetzen J.L."/>
            <person name="Freeling M."/>
            <person name="Sankoff D."/>
            <person name="Paterson A.H."/>
            <person name="Zhu X."/>
            <person name="Yang X."/>
            <person name="Smith J.A."/>
            <person name="Cushman J.C."/>
            <person name="Paull R.E."/>
            <person name="Yu Q."/>
        </authorList>
    </citation>
    <scope>NUCLEOTIDE SEQUENCE [LARGE SCALE GENOMIC DNA]</scope>
    <source>
        <strain evidence="11">cv. F153</strain>
    </source>
</reference>
<evidence type="ECO:0000256" key="2">
    <source>
        <dbReference type="ARBA" id="ARBA00006269"/>
    </source>
</evidence>
<organism evidence="11 12">
    <name type="scientific">Ananas comosus</name>
    <name type="common">Pineapple</name>
    <name type="synonym">Ananas ananas</name>
    <dbReference type="NCBI Taxonomy" id="4615"/>
    <lineage>
        <taxon>Eukaryota</taxon>
        <taxon>Viridiplantae</taxon>
        <taxon>Streptophyta</taxon>
        <taxon>Embryophyta</taxon>
        <taxon>Tracheophyta</taxon>
        <taxon>Spermatophyta</taxon>
        <taxon>Magnoliopsida</taxon>
        <taxon>Liliopsida</taxon>
        <taxon>Poales</taxon>
        <taxon>Bromeliaceae</taxon>
        <taxon>Bromelioideae</taxon>
        <taxon>Ananas</taxon>
    </lineage>
</organism>
<feature type="domain" description="Origin recognition complex subunit 5 C-terminal" evidence="9">
    <location>
        <begin position="377"/>
        <end position="534"/>
    </location>
</feature>
<evidence type="ECO:0000256" key="5">
    <source>
        <dbReference type="ARBA" id="ARBA00022840"/>
    </source>
</evidence>
<gene>
    <name evidence="12" type="primary">LOC109708515</name>
</gene>
<keyword evidence="11" id="KW-1185">Reference proteome</keyword>
<feature type="compositionally biased region" description="Low complexity" evidence="7">
    <location>
        <begin position="18"/>
        <end position="33"/>
    </location>
</feature>
<evidence type="ECO:0000256" key="4">
    <source>
        <dbReference type="ARBA" id="ARBA00022741"/>
    </source>
</evidence>
<comment type="subcellular location">
    <subcellularLocation>
        <location evidence="1">Nucleus</location>
    </subcellularLocation>
</comment>
<dbReference type="InterPro" id="IPR027417">
    <property type="entry name" value="P-loop_NTPase"/>
</dbReference>
<dbReference type="Gene3D" id="3.40.50.300">
    <property type="entry name" value="P-loop containing nucleotide triphosphate hydrolases"/>
    <property type="match status" value="1"/>
</dbReference>